<dbReference type="HOGENOM" id="CLU_1939415_0_0_1"/>
<protein>
    <submittedName>
        <fullName evidence="1">Uncharacterized protein</fullName>
    </submittedName>
</protein>
<dbReference type="KEGG" id="sla:SERLADRAFT_474856"/>
<evidence type="ECO:0000313" key="1">
    <source>
        <dbReference type="EMBL" id="EGO21866.1"/>
    </source>
</evidence>
<organism>
    <name type="scientific">Serpula lacrymans var. lacrymans (strain S7.9)</name>
    <name type="common">Dry rot fungus</name>
    <dbReference type="NCBI Taxonomy" id="578457"/>
    <lineage>
        <taxon>Eukaryota</taxon>
        <taxon>Fungi</taxon>
        <taxon>Dikarya</taxon>
        <taxon>Basidiomycota</taxon>
        <taxon>Agaricomycotina</taxon>
        <taxon>Agaricomycetes</taxon>
        <taxon>Agaricomycetidae</taxon>
        <taxon>Boletales</taxon>
        <taxon>Coniophorineae</taxon>
        <taxon>Serpulaceae</taxon>
        <taxon>Serpula</taxon>
    </lineage>
</organism>
<gene>
    <name evidence="1" type="ORF">SERLADRAFT_474856</name>
</gene>
<dbReference type="Proteomes" id="UP000008064">
    <property type="component" value="Unassembled WGS sequence"/>
</dbReference>
<dbReference type="RefSeq" id="XP_007321652.1">
    <property type="nucleotide sequence ID" value="XM_007321590.1"/>
</dbReference>
<name>F8P5H9_SERL9</name>
<proteinExistence type="predicted"/>
<accession>F8P5H9</accession>
<dbReference type="EMBL" id="GL945438">
    <property type="protein sequence ID" value="EGO21866.1"/>
    <property type="molecule type" value="Genomic_DNA"/>
</dbReference>
<dbReference type="AlphaFoldDB" id="F8P5H9"/>
<reference evidence="1" key="1">
    <citation type="submission" date="2011-04" db="EMBL/GenBank/DDBJ databases">
        <title>Evolution of plant cell wall degrading machinery underlies the functional diversity of forest fungi.</title>
        <authorList>
            <consortium name="US DOE Joint Genome Institute (JGI-PGF)"/>
            <person name="Eastwood D.C."/>
            <person name="Floudas D."/>
            <person name="Binder M."/>
            <person name="Majcherczyk A."/>
            <person name="Schneider P."/>
            <person name="Aerts A."/>
            <person name="Asiegbu F.O."/>
            <person name="Baker S.E."/>
            <person name="Barry K."/>
            <person name="Bendiksby M."/>
            <person name="Blumentritt M."/>
            <person name="Coutinho P.M."/>
            <person name="Cullen D."/>
            <person name="Cullen D."/>
            <person name="Gathman A."/>
            <person name="Goodell B."/>
            <person name="Henrissat B."/>
            <person name="Ihrmark K."/>
            <person name="Kauserud H."/>
            <person name="Kohler A."/>
            <person name="LaButti K."/>
            <person name="Lapidus A."/>
            <person name="Lavin J.L."/>
            <person name="Lee Y.-H."/>
            <person name="Lindquist E."/>
            <person name="Lilly W."/>
            <person name="Lucas S."/>
            <person name="Morin E."/>
            <person name="Murat C."/>
            <person name="Oguiza J.A."/>
            <person name="Park J."/>
            <person name="Pisabarro A.G."/>
            <person name="Riley R."/>
            <person name="Rosling A."/>
            <person name="Salamov A."/>
            <person name="Schmidt O."/>
            <person name="Schmutz J."/>
            <person name="Skrede I."/>
            <person name="Stenlid J."/>
            <person name="Wiebenga A."/>
            <person name="Xie X."/>
            <person name="Kues U."/>
            <person name="Hibbett D.S."/>
            <person name="Hoffmeister D."/>
            <person name="Hogberg N."/>
            <person name="Martin F."/>
            <person name="Grigoriev I.V."/>
            <person name="Watkinson S.C."/>
        </authorList>
    </citation>
    <scope>NUCLEOTIDE SEQUENCE</scope>
    <source>
        <strain evidence="1">S7.9</strain>
    </source>
</reference>
<dbReference type="GeneID" id="18820544"/>
<sequence length="130" mass="14041">MDHGRHLGCRWIVEMIFPSTLGIFNGLLFDNDRIYSLAFRIFDVKASGPDILQAVSNCLKAPESRAGGWAAALFQPGISGCRADGSSGEVRLENPSNLGVGCDSFLTPPSRSHYLAISRRSSTKVLAIKS</sequence>